<dbReference type="SUPFAM" id="SSF53756">
    <property type="entry name" value="UDP-Glycosyltransferase/glycogen phosphorylase"/>
    <property type="match status" value="1"/>
</dbReference>
<protein>
    <submittedName>
        <fullName evidence="5">Glycosyltransferase family 1 protein</fullName>
    </submittedName>
</protein>
<proteinExistence type="predicted"/>
<dbReference type="Pfam" id="PF00534">
    <property type="entry name" value="Glycos_transf_1"/>
    <property type="match status" value="1"/>
</dbReference>
<keyword evidence="2" id="KW-0808">Transferase</keyword>
<evidence type="ECO:0000256" key="1">
    <source>
        <dbReference type="ARBA" id="ARBA00022676"/>
    </source>
</evidence>
<reference evidence="5 6" key="1">
    <citation type="submission" date="2018-02" db="EMBL/GenBank/DDBJ databases">
        <title>Complete genome sequence of Streptomyces dengpaensis, the producer of angucyclines.</title>
        <authorList>
            <person name="Yumei L."/>
        </authorList>
    </citation>
    <scope>NUCLEOTIDE SEQUENCE [LARGE SCALE GENOMIC DNA]</scope>
    <source>
        <strain evidence="5 6">XZHG99</strain>
    </source>
</reference>
<keyword evidence="6" id="KW-1185">Reference proteome</keyword>
<keyword evidence="1" id="KW-0328">Glycosyltransferase</keyword>
<gene>
    <name evidence="5" type="ORF">C4B68_37085</name>
</gene>
<name>A0ABM6T0F5_9ACTN</name>
<dbReference type="EMBL" id="CP026652">
    <property type="protein sequence ID" value="AVH60475.1"/>
    <property type="molecule type" value="Genomic_DNA"/>
</dbReference>
<evidence type="ECO:0000313" key="5">
    <source>
        <dbReference type="EMBL" id="AVH60475.1"/>
    </source>
</evidence>
<dbReference type="RefSeq" id="WP_099502239.1">
    <property type="nucleotide sequence ID" value="NZ_CP026652.1"/>
</dbReference>
<accession>A0ABM6T0F5</accession>
<dbReference type="InterPro" id="IPR028098">
    <property type="entry name" value="Glyco_trans_4-like_N"/>
</dbReference>
<dbReference type="Gene3D" id="3.40.50.2000">
    <property type="entry name" value="Glycogen Phosphorylase B"/>
    <property type="match status" value="2"/>
</dbReference>
<organism evidence="5 6">
    <name type="scientific">Streptomyces dengpaensis</name>
    <dbReference type="NCBI Taxonomy" id="2049881"/>
    <lineage>
        <taxon>Bacteria</taxon>
        <taxon>Bacillati</taxon>
        <taxon>Actinomycetota</taxon>
        <taxon>Actinomycetes</taxon>
        <taxon>Kitasatosporales</taxon>
        <taxon>Streptomycetaceae</taxon>
        <taxon>Streptomyces</taxon>
    </lineage>
</organism>
<dbReference type="InterPro" id="IPR050194">
    <property type="entry name" value="Glycosyltransferase_grp1"/>
</dbReference>
<evidence type="ECO:0000313" key="6">
    <source>
        <dbReference type="Proteomes" id="UP000238413"/>
    </source>
</evidence>
<dbReference type="Proteomes" id="UP000238413">
    <property type="component" value="Chromosome"/>
</dbReference>
<sequence length="372" mass="40372">MLPRRVVFLASEYPPHVYGGLGTVIAALSRTLAQRSVAVELFVPQQPGYAAAPPGVRLHEIAVEEATSNEEYWQNFCRQAVVRAKEGLAEDIDLVHCHDWMTAPAGIGFRDVLGVPLVFSVHLPQAPGPYRRMEDLGLVQADAVIVNSQAVADEVGERPVGIAPLAILPNGVDTTAYHPAVRPPSREPYVLFVGRLVPQKGVDVLLRAFGAVLRRIPRARLLVVGDGEQRLYLERMARALGLMPQVVFLGWQTGPELVHLYQQAEVLAVPSVYEPFGLVALEGLACGRPVVASRTGGLADIVTDGTDGWLVDPADHLQLAQRLAWLLLDRRLAEGFGSAAVARAAQFAWEAVTARTQRLYADVIDGRRSDGS</sequence>
<dbReference type="PANTHER" id="PTHR45947">
    <property type="entry name" value="SULFOQUINOVOSYL TRANSFERASE SQD2"/>
    <property type="match status" value="1"/>
</dbReference>
<dbReference type="PANTHER" id="PTHR45947:SF3">
    <property type="entry name" value="SULFOQUINOVOSYL TRANSFERASE SQD2"/>
    <property type="match status" value="1"/>
</dbReference>
<feature type="domain" description="Glycosyltransferase subfamily 4-like N-terminal" evidence="4">
    <location>
        <begin position="18"/>
        <end position="175"/>
    </location>
</feature>
<dbReference type="InterPro" id="IPR001296">
    <property type="entry name" value="Glyco_trans_1"/>
</dbReference>
<dbReference type="Pfam" id="PF13439">
    <property type="entry name" value="Glyco_transf_4"/>
    <property type="match status" value="1"/>
</dbReference>
<evidence type="ECO:0000259" key="4">
    <source>
        <dbReference type="Pfam" id="PF13439"/>
    </source>
</evidence>
<evidence type="ECO:0000256" key="2">
    <source>
        <dbReference type="ARBA" id="ARBA00022679"/>
    </source>
</evidence>
<dbReference type="CDD" id="cd03801">
    <property type="entry name" value="GT4_PimA-like"/>
    <property type="match status" value="1"/>
</dbReference>
<feature type="domain" description="Glycosyl transferase family 1" evidence="3">
    <location>
        <begin position="176"/>
        <end position="340"/>
    </location>
</feature>
<evidence type="ECO:0000259" key="3">
    <source>
        <dbReference type="Pfam" id="PF00534"/>
    </source>
</evidence>